<feature type="domain" description="TIR" evidence="9">
    <location>
        <begin position="911"/>
        <end position="956"/>
    </location>
</feature>
<dbReference type="Pfam" id="PF07725">
    <property type="entry name" value="LRR_3"/>
    <property type="match status" value="3"/>
</dbReference>
<keyword evidence="2" id="KW-0433">Leucine-rich repeat</keyword>
<dbReference type="InterPro" id="IPR058192">
    <property type="entry name" value="WHD_ROQ1-like"/>
</dbReference>
<evidence type="ECO:0000256" key="4">
    <source>
        <dbReference type="ARBA" id="ARBA00022801"/>
    </source>
</evidence>
<sequence length="2758" mass="313962">MESEEVRMVGLWGSSGIGKTTIARVLFQRLSRHFQSSIFIDRAFISKSMEIFNGAHPDDYNIKLHLQRNFLSEILGKGDIKINHLSAVAERLKHQKVQICIDDLDDQTVLDALVGQTQWFGSGSRIILVTDNKHFLRAHGIGHIYQVCLPSEKIAVEMLCRSAFRKNAAPEGFEELVVKVARLAGRLPLALSVLGSSLRGRDMKYWMDLLPRLQNGIHWNIEKKLRVSYDGLRSEEDKAIFRHIACLFNGVEVAYLKLLLADSGLSVNIVLKNLADKSLIHIREDHVVEMPRLLQEMGRRVVRLEEPEKREFLVDSQDICDVLSEGTGTQKVIGISLDIDEIDELYLHENAFRGMRNLRFVQIHTKRRLEREVKLHLPENFDYLPPKLKLLRWDDYPMRCMPSKFCPENLVELKMENSKLETLWKGIVTLPCLKEVDLSGSQNLIEVPDLSKATNLKTLNLTDCYSLVKLPSSIPHPNKLTTVKMSGCRNLETIPIGISLKSLKYLDLKGCSRLRTFPQISTNIEKLFVSETAIEEFPSDSKLRFENLCSFSMTKLRSKNLWKKVKPVTFLTAIMHPSLRQLRLSDISTLVELPSSFQNLHQLQELVIMNCVNLETLPTETNLMSLEYLNLSGCSRLRAFPDISTNIKKLVLSKTAIEEVPWWIEKFYSLQVLKMNGCNKLKSVSLNISKLKHLWEDGFDLIRGVSPFRRMDIHVDLTNCLNLDQEALFRQNTYFGCQLYLSGEEVPSYFTHRTTGTYLTNIPLPHTFPFQPFFKFKACALVYAESISKYYLPFKIQVRCQFIDRLGNHDYSSPLNITETKLGSHMVLFDCCFPLKKGNVSVAGLNYDHVNIQFHLMSNYSHHLKLKECGIRLPKDSPNFIEQVSEGYRSHKVIFGGHEAVKISSLYNWSYDVFLRFRGEGVRVNLLSYFLRNLDRKQMNVIKDKDMGRGQSLVPSRKKVGEAYEKTCKNRTTKEKTQLRGPLTNAASIPGYQYVTLGDEAKMTEEIGNEVLSKLNLTPSVEQTEMTHNHDAGGSIPEALTDVDGETDGVLWNAKSTVNAKEAESVQGEAKFNERSRKDDSFLAMKGLCSKEHSSESNFITFIVKKVKEVIRISLLEGENQSFLLSTEKGKTTKMSRLEREKHKSFHDKSPLFGIEKNMRQLEKKLEFDCSETRIIGVVGIAGIGKTTLLTILHEKWTCKFVRSVPLLGIHKKSEHYGLAWLRQTLLVVLLGGKFGVINDKTTHDSLKDKLLQTKVFVVLDDVSNKKQLKFLLGDLTWIKKGSKIVITSCDKSLIEEFVHETYVVPPLNYEEALQLFSNHASGDHLNSMKLCRELVDCAGGNPLVIKLLGKQLHGRDEAQREIRREDLIHFGLVILDIFRYHYDGLSEKQKDVFLDIASFFRSEDDNFVRSLLDSGDHDASDAESEVKDLTHKGVISILGCRVEMHDLLYMFGKIFSSQALIEENGGKSRLLYTPEIIDALIHQKDTKSIRGIFLDMFDVTEIMVLHRHTFINMPNLRYLKIYDSCCPRPCKPVCKLNFPDGLELPLEKVRYLHWEKFPLDELPPDFRPENLVDLRLSYSMIERIWEGVKETPRLKWVDLSYSSKLFNMSALSKAKNLERLNLEGCTNLDELPGEMQNMKSLVISQSLVVLHLDGTAIKGLPQAIQQLERLVLLNLRNCKMLECIPNCLGKLKVLEELILSGCSRLKNLLDVRHNMKHVQILLLDEIGVDEMPKISCFTGSEGQDSVDIVLPPFGSYPSEWPRGFDGVSSLRRLCLSGNDFVSLQSDIGKLYNLTWLDVKQCKKLKCVPMLPPRLEYFDAHGCDLLEKVANPLALLVVEHAHAIFNFSNCNNLDQEAQDSIISYTRRRSQLMLGAQSRYNGRNPLVVNCNCEFKSNDGSIIYFTCIVGGWSELSNIPQKMESSHVFIGFTSMWDISKHGGYDEEGCFCTISSLEFQVTDGTEKVVGCEVLRCGFSLVYATDEREKICWDAKTVVIPERVKNVPGGRSPLYEDTPTTSNENTIEEINRSSSLHNIPSGRSNTEKLQGVKTFNTDLLTAQHKDVFLDIACFFRSEDEYFIRSLLDSGDPDSPDAVSEVRDLAKEFLITISDGRVETNDELCKDICSRRRLRLWKYKDILDKLMKMKNQEANDVRGIFLDMSEVMQSIAMERMTFINMPSLRYLKIYESCCPWKGESDCKLRFPDGLDFPQKEVRYFHWMKFPLNELPPDFRPENMVDLRLPYSKVERLWKGVKDTPRLKWVDLSHSSKLVNLSGLAKALSLQRLNLEGCRNLNELPREMKNMKSLVYLNMRGCVRLISLPRMNLISLKTLILSDCSNLKEFQVISQSLEVLHLDGTSIKGLPLAIQKLKRLVLLNLKNCKMLESLPNCLGKLKLLEELILSGCSRLKNLPGVRHSMKHVQTLLFDGTGVDEMPDISCFIGSQGQASVGMSCQQFFSYFSPSEWPRSVNGVSSLRRLCLSGHDCVSLHNYIGHLYNLTWLDIKQCTKLRSIPMLPPRLQYFTAHGCDSLESVANPLAIQILTEQIHASFSFSNCNKLDQDATEAIISYTRWKSQMIVDALSRCNGGFTLEASIGTCFPGWEVPGWFRHRASGSVLEANLPPHLCASRFAGVSLSAVILFPSHQHQRNRLLVKCNCVFKSEGGSLTRFSCTVGGWSEPGNMIESPHVFLSFASKLDVRELRKDNEEECIYTEASFEFQVTDGTKELEGYEVNSSEHGTTVEKNQDIASSIWDATSENQRQDR</sequence>
<reference evidence="12 13" key="1">
    <citation type="submission" date="2021-03" db="EMBL/GenBank/DDBJ databases">
        <authorList>
            <person name="King G.J."/>
            <person name="Bancroft I."/>
            <person name="Baten A."/>
            <person name="Bloomfield J."/>
            <person name="Borpatragohain P."/>
            <person name="He Z."/>
            <person name="Irish N."/>
            <person name="Irwin J."/>
            <person name="Liu K."/>
            <person name="Mauleon R.P."/>
            <person name="Moore J."/>
            <person name="Morris R."/>
            <person name="Ostergaard L."/>
            <person name="Wang B."/>
            <person name="Wells R."/>
        </authorList>
    </citation>
    <scope>NUCLEOTIDE SEQUENCE [LARGE SCALE GENOMIC DNA]</scope>
    <source>
        <strain evidence="12">R-o-18</strain>
        <tissue evidence="12">Leaf</tissue>
    </source>
</reference>
<dbReference type="EMBL" id="JADBGQ010000002">
    <property type="protein sequence ID" value="KAG5411323.1"/>
    <property type="molecule type" value="Genomic_DNA"/>
</dbReference>
<accession>A0ABQ7NK98</accession>
<dbReference type="SUPFAM" id="SSF52058">
    <property type="entry name" value="L domain-like"/>
    <property type="match status" value="3"/>
</dbReference>
<dbReference type="PANTHER" id="PTHR11017:SF538">
    <property type="entry name" value="ADP-RIBOSYL CYCLASE_CYCLIC ADP-RIBOSE HYDROLASE"/>
    <property type="match status" value="1"/>
</dbReference>
<evidence type="ECO:0000259" key="11">
    <source>
        <dbReference type="Pfam" id="PF23282"/>
    </source>
</evidence>
<organism evidence="12 13">
    <name type="scientific">Brassica rapa subsp. trilocularis</name>
    <dbReference type="NCBI Taxonomy" id="1813537"/>
    <lineage>
        <taxon>Eukaryota</taxon>
        <taxon>Viridiplantae</taxon>
        <taxon>Streptophyta</taxon>
        <taxon>Embryophyta</taxon>
        <taxon>Tracheophyta</taxon>
        <taxon>Spermatophyta</taxon>
        <taxon>Magnoliopsida</taxon>
        <taxon>eudicotyledons</taxon>
        <taxon>Gunneridae</taxon>
        <taxon>Pentapetalae</taxon>
        <taxon>rosids</taxon>
        <taxon>malvids</taxon>
        <taxon>Brassicales</taxon>
        <taxon>Brassicaceae</taxon>
        <taxon>Brassiceae</taxon>
        <taxon>Brassica</taxon>
    </lineage>
</organism>
<evidence type="ECO:0000259" key="10">
    <source>
        <dbReference type="Pfam" id="PF20160"/>
    </source>
</evidence>
<evidence type="ECO:0000313" key="13">
    <source>
        <dbReference type="Proteomes" id="UP000823674"/>
    </source>
</evidence>
<feature type="domain" description="Disease resistance protein Roq1-like winged-helix" evidence="11">
    <location>
        <begin position="235"/>
        <end position="303"/>
    </location>
</feature>
<protein>
    <recommendedName>
        <fullName evidence="1">ADP-ribosyl cyclase/cyclic ADP-ribose hydrolase</fullName>
        <ecNumber evidence="1">3.2.2.6</ecNumber>
    </recommendedName>
</protein>
<evidence type="ECO:0000256" key="6">
    <source>
        <dbReference type="ARBA" id="ARBA00047304"/>
    </source>
</evidence>
<evidence type="ECO:0000256" key="5">
    <source>
        <dbReference type="ARBA" id="ARBA00023027"/>
    </source>
</evidence>
<evidence type="ECO:0000256" key="1">
    <source>
        <dbReference type="ARBA" id="ARBA00011982"/>
    </source>
</evidence>
<dbReference type="InterPro" id="IPR045344">
    <property type="entry name" value="C-JID"/>
</dbReference>
<feature type="domain" description="NB-ARC" evidence="8">
    <location>
        <begin position="1"/>
        <end position="167"/>
    </location>
</feature>
<keyword evidence="4" id="KW-0378">Hydrolase</keyword>
<dbReference type="Gene3D" id="3.40.50.10140">
    <property type="entry name" value="Toll/interleukin-1 receptor homology (TIR) domain"/>
    <property type="match status" value="1"/>
</dbReference>
<gene>
    <name evidence="12" type="primary">A02p043930.1_BraROA</name>
    <name evidence="12" type="ORF">IGI04_007642</name>
</gene>
<keyword evidence="13" id="KW-1185">Reference proteome</keyword>
<feature type="compositionally biased region" description="Polar residues" evidence="7">
    <location>
        <begin position="2741"/>
        <end position="2758"/>
    </location>
</feature>
<dbReference type="InterPro" id="IPR032675">
    <property type="entry name" value="LRR_dom_sf"/>
</dbReference>
<dbReference type="InterPro" id="IPR011713">
    <property type="entry name" value="Leu-rich_rpt_3"/>
</dbReference>
<dbReference type="PANTHER" id="PTHR11017">
    <property type="entry name" value="LEUCINE-RICH REPEAT-CONTAINING PROTEIN"/>
    <property type="match status" value="1"/>
</dbReference>
<evidence type="ECO:0000256" key="3">
    <source>
        <dbReference type="ARBA" id="ARBA00022737"/>
    </source>
</evidence>
<keyword evidence="3" id="KW-0677">Repeat</keyword>
<dbReference type="InterPro" id="IPR044974">
    <property type="entry name" value="Disease_R_plants"/>
</dbReference>
<dbReference type="Pfam" id="PF23282">
    <property type="entry name" value="WHD_ROQ1"/>
    <property type="match status" value="1"/>
</dbReference>
<evidence type="ECO:0000256" key="7">
    <source>
        <dbReference type="SAM" id="MobiDB-lite"/>
    </source>
</evidence>
<keyword evidence="5" id="KW-0520">NAD</keyword>
<dbReference type="Pfam" id="PF00931">
    <property type="entry name" value="NB-ARC"/>
    <property type="match status" value="2"/>
</dbReference>
<dbReference type="Pfam" id="PF20160">
    <property type="entry name" value="C-JID"/>
    <property type="match status" value="1"/>
</dbReference>
<evidence type="ECO:0000259" key="9">
    <source>
        <dbReference type="Pfam" id="PF01582"/>
    </source>
</evidence>
<evidence type="ECO:0000256" key="2">
    <source>
        <dbReference type="ARBA" id="ARBA00022614"/>
    </source>
</evidence>
<dbReference type="PRINTS" id="PR00364">
    <property type="entry name" value="DISEASERSIST"/>
</dbReference>
<feature type="domain" description="NB-ARC" evidence="8">
    <location>
        <begin position="1156"/>
        <end position="1322"/>
    </location>
</feature>
<dbReference type="InterPro" id="IPR002182">
    <property type="entry name" value="NB-ARC"/>
</dbReference>
<dbReference type="InterPro" id="IPR027417">
    <property type="entry name" value="P-loop_NTPase"/>
</dbReference>
<dbReference type="SUPFAM" id="SSF52540">
    <property type="entry name" value="P-loop containing nucleoside triphosphate hydrolases"/>
    <property type="match status" value="2"/>
</dbReference>
<dbReference type="Gene3D" id="1.10.8.430">
    <property type="entry name" value="Helical domain of apoptotic protease-activating factors"/>
    <property type="match status" value="2"/>
</dbReference>
<comment type="catalytic activity">
    <reaction evidence="6">
        <text>NAD(+) + H2O = ADP-D-ribose + nicotinamide + H(+)</text>
        <dbReference type="Rhea" id="RHEA:16301"/>
        <dbReference type="ChEBI" id="CHEBI:15377"/>
        <dbReference type="ChEBI" id="CHEBI:15378"/>
        <dbReference type="ChEBI" id="CHEBI:17154"/>
        <dbReference type="ChEBI" id="CHEBI:57540"/>
        <dbReference type="ChEBI" id="CHEBI:57967"/>
        <dbReference type="EC" id="3.2.2.6"/>
    </reaction>
    <physiologicalReaction direction="left-to-right" evidence="6">
        <dbReference type="Rhea" id="RHEA:16302"/>
    </physiologicalReaction>
</comment>
<dbReference type="Pfam" id="PF01582">
    <property type="entry name" value="TIR"/>
    <property type="match status" value="1"/>
</dbReference>
<dbReference type="EC" id="3.2.2.6" evidence="1"/>
<proteinExistence type="predicted"/>
<dbReference type="InterPro" id="IPR042197">
    <property type="entry name" value="Apaf_helical"/>
</dbReference>
<dbReference type="Gene3D" id="3.80.10.10">
    <property type="entry name" value="Ribonuclease Inhibitor"/>
    <property type="match status" value="6"/>
</dbReference>
<evidence type="ECO:0000259" key="8">
    <source>
        <dbReference type="Pfam" id="PF00931"/>
    </source>
</evidence>
<feature type="domain" description="C-JID" evidence="10">
    <location>
        <begin position="2594"/>
        <end position="2716"/>
    </location>
</feature>
<evidence type="ECO:0000313" key="12">
    <source>
        <dbReference type="EMBL" id="KAG5411323.1"/>
    </source>
</evidence>
<feature type="region of interest" description="Disordered" evidence="7">
    <location>
        <begin position="2727"/>
        <end position="2758"/>
    </location>
</feature>
<comment type="caution">
    <text evidence="12">The sequence shown here is derived from an EMBL/GenBank/DDBJ whole genome shotgun (WGS) entry which is preliminary data.</text>
</comment>
<dbReference type="Proteomes" id="UP000823674">
    <property type="component" value="Chromosome A02"/>
</dbReference>
<dbReference type="InterPro" id="IPR035897">
    <property type="entry name" value="Toll_tir_struct_dom_sf"/>
</dbReference>
<name>A0ABQ7NK98_BRACM</name>
<dbReference type="InterPro" id="IPR000157">
    <property type="entry name" value="TIR_dom"/>
</dbReference>
<dbReference type="Gene3D" id="3.40.50.300">
    <property type="entry name" value="P-loop containing nucleotide triphosphate hydrolases"/>
    <property type="match status" value="2"/>
</dbReference>